<dbReference type="InParanoid" id="A0A067Q6D3"/>
<dbReference type="Pfam" id="PF07500">
    <property type="entry name" value="TFIIS_M"/>
    <property type="match status" value="1"/>
</dbReference>
<feature type="compositionally biased region" description="Basic and acidic residues" evidence="1">
    <location>
        <begin position="1"/>
        <end position="13"/>
    </location>
</feature>
<dbReference type="GO" id="GO:0001139">
    <property type="term" value="F:RNA polymerase II complex recruiting activity"/>
    <property type="evidence" value="ECO:0007669"/>
    <property type="project" value="TreeGrafter"/>
</dbReference>
<sequence length="916" mass="99786">MEEPSDKSEREQTPESIAVSESEGDATSDEYVEDDGKVKKKVIGGKRPTRRLSISSESESDREPAALILPQRRASTSQSVGSRRDSPSPKPAGRPKRKGSTAVHPPAKRKKSVNLGVADPTRKYCLGKLEEIICQIFVRYPYALNEEQNDETLKKPEELQSEEKDAVEVKAKEFAAELEQCMYDNESEHDKQGNQSAGSKYKERFRMLSFNLPKPDRIILHKRIASSHITPKELSLMSSTDLANEDMKQSIKIAEQEALAHSILQKTTAPRAKITHKGLQDIEDLNGETSGQRDRELQREQDEEEKRERERMARIKAAQAHGSVPPESPVTPQTPSWGGPPPLPLYAVQGNMSPTLGGPSSFPMRPPPHPLFVSSASDLQMPVENELNLADLINIDDDPLPQDEATVSEPAPTPFQEIPPLVSSANTPPTGPPALTPISTTGPSPFAASVPKPPDITTPTQTSFDLHSLWASSKAEPTTKETSPPILPVDPPKDPVDLDFGQAADDQDFDMFLDEKEEDKQDVAAAPPLQPASFSDLPPVWSGTVTMPLDSTINQETHVVARQMGGRALAADSPLWQTLFPSAQLRIDGRVPVPSSSQFLLQVRLNAAKELIAVAFSATPESQENFRTLSDFLVNKNRHGLVFPWGHQPKESAPGKELYIIPLSPSEPIPEYMELLDELRLPKQRDTQYLVGIWVLAKGKLAPPPTSTTPPSVSAAPPPAPSTLGQSSQTTSTNPPLNLSGLDLSALNLSGLSSLIPHLNNSAVAAELASLTPEQMQTMLQTLSATSAPPPPTLAPTVAPVAIPVHSMSPASQPWQTGVGAPPSYPPSHSHSPHSPPQPLGYGGPPPGRYDRYDRERRRSPPSWERDDRDYRGGYGRGSGRGSGRGRGRERGDRDYYPPRNQDSGWSGRRGRGGHA</sequence>
<feature type="compositionally biased region" description="Low complexity" evidence="1">
    <location>
        <begin position="722"/>
        <end position="737"/>
    </location>
</feature>
<dbReference type="GO" id="GO:0006362">
    <property type="term" value="P:transcription elongation by RNA polymerase I"/>
    <property type="evidence" value="ECO:0007669"/>
    <property type="project" value="TreeGrafter"/>
</dbReference>
<dbReference type="Proteomes" id="UP000027265">
    <property type="component" value="Unassembled WGS sequence"/>
</dbReference>
<dbReference type="InterPro" id="IPR036575">
    <property type="entry name" value="TFIIS_cen_dom_sf"/>
</dbReference>
<dbReference type="SMART" id="SM00510">
    <property type="entry name" value="TFS2M"/>
    <property type="match status" value="1"/>
</dbReference>
<dbReference type="InterPro" id="IPR003618">
    <property type="entry name" value="TFIIS_cen_dom"/>
</dbReference>
<dbReference type="Pfam" id="PF07744">
    <property type="entry name" value="SPOC"/>
    <property type="match status" value="1"/>
</dbReference>
<evidence type="ECO:0000256" key="1">
    <source>
        <dbReference type="SAM" id="MobiDB-lite"/>
    </source>
</evidence>
<keyword evidence="4" id="KW-1185">Reference proteome</keyword>
<feature type="region of interest" description="Disordered" evidence="1">
    <location>
        <begin position="276"/>
        <end position="377"/>
    </location>
</feature>
<accession>A0A067Q6D3</accession>
<feature type="region of interest" description="Disordered" evidence="1">
    <location>
        <begin position="1"/>
        <end position="114"/>
    </location>
</feature>
<feature type="region of interest" description="Disordered" evidence="1">
    <location>
        <begin position="517"/>
        <end position="537"/>
    </location>
</feature>
<dbReference type="SUPFAM" id="SSF46942">
    <property type="entry name" value="Elongation factor TFIIS domain 2"/>
    <property type="match status" value="1"/>
</dbReference>
<dbReference type="CDD" id="cd21538">
    <property type="entry name" value="SPOC_TFIIS"/>
    <property type="match status" value="1"/>
</dbReference>
<dbReference type="Gene3D" id="1.10.472.30">
    <property type="entry name" value="Transcription elongation factor S-II, central domain"/>
    <property type="match status" value="1"/>
</dbReference>
<dbReference type="InterPro" id="IPR012921">
    <property type="entry name" value="SPOC_C"/>
</dbReference>
<dbReference type="STRING" id="933084.A0A067Q6D3"/>
<feature type="compositionally biased region" description="Basic and acidic residues" evidence="1">
    <location>
        <begin position="849"/>
        <end position="872"/>
    </location>
</feature>
<dbReference type="GO" id="GO:0000977">
    <property type="term" value="F:RNA polymerase II transcription regulatory region sequence-specific DNA binding"/>
    <property type="evidence" value="ECO:0007669"/>
    <property type="project" value="TreeGrafter"/>
</dbReference>
<feature type="region of interest" description="Disordered" evidence="1">
    <location>
        <begin position="703"/>
        <end position="737"/>
    </location>
</feature>
<feature type="domain" description="TFIIS central" evidence="2">
    <location>
        <begin position="121"/>
        <end position="270"/>
    </location>
</feature>
<feature type="compositionally biased region" description="Basic and acidic residues" evidence="1">
    <location>
        <begin position="291"/>
        <end position="313"/>
    </location>
</feature>
<dbReference type="FunCoup" id="A0A067Q6D3">
    <property type="interactions" value="183"/>
</dbReference>
<reference evidence="4" key="1">
    <citation type="journal article" date="2014" name="Proc. Natl. Acad. Sci. U.S.A.">
        <title>Extensive sampling of basidiomycete genomes demonstrates inadequacy of the white-rot/brown-rot paradigm for wood decay fungi.</title>
        <authorList>
            <person name="Riley R."/>
            <person name="Salamov A.A."/>
            <person name="Brown D.W."/>
            <person name="Nagy L.G."/>
            <person name="Floudas D."/>
            <person name="Held B.W."/>
            <person name="Levasseur A."/>
            <person name="Lombard V."/>
            <person name="Morin E."/>
            <person name="Otillar R."/>
            <person name="Lindquist E.A."/>
            <person name="Sun H."/>
            <person name="LaButti K.M."/>
            <person name="Schmutz J."/>
            <person name="Jabbour D."/>
            <person name="Luo H."/>
            <person name="Baker S.E."/>
            <person name="Pisabarro A.G."/>
            <person name="Walton J.D."/>
            <person name="Blanchette R.A."/>
            <person name="Henrissat B."/>
            <person name="Martin F."/>
            <person name="Cullen D."/>
            <person name="Hibbett D.S."/>
            <person name="Grigoriev I.V."/>
        </authorList>
    </citation>
    <scope>NUCLEOTIDE SEQUENCE [LARGE SCALE GENOMIC DNA]</scope>
    <source>
        <strain evidence="4">MUCL 33604</strain>
    </source>
</reference>
<dbReference type="GO" id="GO:0031440">
    <property type="term" value="P:regulation of mRNA 3'-end processing"/>
    <property type="evidence" value="ECO:0007669"/>
    <property type="project" value="TreeGrafter"/>
</dbReference>
<dbReference type="GO" id="GO:0006368">
    <property type="term" value="P:transcription elongation by RNA polymerase II"/>
    <property type="evidence" value="ECO:0007669"/>
    <property type="project" value="TreeGrafter"/>
</dbReference>
<dbReference type="GO" id="GO:0005634">
    <property type="term" value="C:nucleus"/>
    <property type="evidence" value="ECO:0007669"/>
    <property type="project" value="TreeGrafter"/>
</dbReference>
<feature type="compositionally biased region" description="Basic residues" evidence="1">
    <location>
        <begin position="38"/>
        <end position="50"/>
    </location>
</feature>
<dbReference type="AlphaFoldDB" id="A0A067Q6D3"/>
<evidence type="ECO:0000313" key="4">
    <source>
        <dbReference type="Proteomes" id="UP000027265"/>
    </source>
</evidence>
<dbReference type="PROSITE" id="PS51321">
    <property type="entry name" value="TFIIS_CENTRAL"/>
    <property type="match status" value="1"/>
</dbReference>
<gene>
    <name evidence="3" type="ORF">JAAARDRAFT_520263</name>
</gene>
<feature type="compositionally biased region" description="Acidic residues" evidence="1">
    <location>
        <begin position="22"/>
        <end position="33"/>
    </location>
</feature>
<feature type="region of interest" description="Disordered" evidence="1">
    <location>
        <begin position="809"/>
        <end position="916"/>
    </location>
</feature>
<feature type="compositionally biased region" description="Basic and acidic residues" evidence="1">
    <location>
        <begin position="887"/>
        <end position="897"/>
    </location>
</feature>
<dbReference type="GO" id="GO:0031564">
    <property type="term" value="P:transcription antitermination"/>
    <property type="evidence" value="ECO:0007669"/>
    <property type="project" value="TreeGrafter"/>
</dbReference>
<protein>
    <recommendedName>
        <fullName evidence="2">TFIIS central domain-containing protein</fullName>
    </recommendedName>
</protein>
<feature type="region of interest" description="Disordered" evidence="1">
    <location>
        <begin position="390"/>
        <end position="501"/>
    </location>
</feature>
<organism evidence="3 4">
    <name type="scientific">Jaapia argillacea MUCL 33604</name>
    <dbReference type="NCBI Taxonomy" id="933084"/>
    <lineage>
        <taxon>Eukaryota</taxon>
        <taxon>Fungi</taxon>
        <taxon>Dikarya</taxon>
        <taxon>Basidiomycota</taxon>
        <taxon>Agaricomycotina</taxon>
        <taxon>Agaricomycetes</taxon>
        <taxon>Agaricomycetidae</taxon>
        <taxon>Jaapiales</taxon>
        <taxon>Jaapiaceae</taxon>
        <taxon>Jaapia</taxon>
    </lineage>
</organism>
<proteinExistence type="predicted"/>
<evidence type="ECO:0000259" key="2">
    <source>
        <dbReference type="PROSITE" id="PS51321"/>
    </source>
</evidence>
<feature type="compositionally biased region" description="Gly residues" evidence="1">
    <location>
        <begin position="873"/>
        <end position="885"/>
    </location>
</feature>
<evidence type="ECO:0000313" key="3">
    <source>
        <dbReference type="EMBL" id="KDQ61735.1"/>
    </source>
</evidence>
<dbReference type="PANTHER" id="PTHR11477:SF11">
    <property type="entry name" value="TRANSCRIPTION FACTOR BYE1"/>
    <property type="match status" value="1"/>
</dbReference>
<dbReference type="OrthoDB" id="436852at2759"/>
<dbReference type="HOGENOM" id="CLU_011239_0_0_1"/>
<name>A0A067Q6D3_9AGAM</name>
<feature type="compositionally biased region" description="Pro residues" evidence="1">
    <location>
        <begin position="834"/>
        <end position="848"/>
    </location>
</feature>
<dbReference type="PANTHER" id="PTHR11477">
    <property type="entry name" value="TRANSCRIPTION FACTOR S-II ZINC FINGER DOMAIN-CONTAINING PROTEIN"/>
    <property type="match status" value="1"/>
</dbReference>
<dbReference type="EMBL" id="KL197712">
    <property type="protein sequence ID" value="KDQ61735.1"/>
    <property type="molecule type" value="Genomic_DNA"/>
</dbReference>